<dbReference type="PROSITE" id="PS50238">
    <property type="entry name" value="RHOGAP"/>
    <property type="match status" value="1"/>
</dbReference>
<organism evidence="6 7">
    <name type="scientific">Huiozyma naganishii (strain ATCC MYA-139 / BCRC 22969 / CBS 8797 / KCTC 17520 / NBRC 10181 / NCYC 3082 / Yp74L-3)</name>
    <name type="common">Yeast</name>
    <name type="synonym">Kazachstania naganishii</name>
    <dbReference type="NCBI Taxonomy" id="1071383"/>
    <lineage>
        <taxon>Eukaryota</taxon>
        <taxon>Fungi</taxon>
        <taxon>Dikarya</taxon>
        <taxon>Ascomycota</taxon>
        <taxon>Saccharomycotina</taxon>
        <taxon>Saccharomycetes</taxon>
        <taxon>Saccharomycetales</taxon>
        <taxon>Saccharomycetaceae</taxon>
        <taxon>Huiozyma</taxon>
    </lineage>
</organism>
<evidence type="ECO:0000259" key="5">
    <source>
        <dbReference type="PROSITE" id="PS50238"/>
    </source>
</evidence>
<dbReference type="SMART" id="SM00233">
    <property type="entry name" value="PH"/>
    <property type="match status" value="1"/>
</dbReference>
<reference evidence="6 7" key="1">
    <citation type="journal article" date="2011" name="Proc. Natl. Acad. Sci. U.S.A.">
        <title>Evolutionary erosion of yeast sex chromosomes by mating-type switching accidents.</title>
        <authorList>
            <person name="Gordon J.L."/>
            <person name="Armisen D."/>
            <person name="Proux-Wera E."/>
            <person name="Oheigeartaigh S.S."/>
            <person name="Byrne K.P."/>
            <person name="Wolfe K.H."/>
        </authorList>
    </citation>
    <scope>NUCLEOTIDE SEQUENCE [LARGE SCALE GENOMIC DNA]</scope>
    <source>
        <strain evidence="7">ATCC MYA-139 / BCRC 22969 / CBS 8797 / CCRC 22969 / KCTC 17520 / NBRC 10181 / NCYC 3082</strain>
    </source>
</reference>
<dbReference type="EMBL" id="HE978323">
    <property type="protein sequence ID" value="CCK72212.1"/>
    <property type="molecule type" value="Genomic_DNA"/>
</dbReference>
<feature type="region of interest" description="Disordered" evidence="3">
    <location>
        <begin position="722"/>
        <end position="797"/>
    </location>
</feature>
<feature type="compositionally biased region" description="Basic and acidic residues" evidence="3">
    <location>
        <begin position="105"/>
        <end position="116"/>
    </location>
</feature>
<dbReference type="SMART" id="SM00312">
    <property type="entry name" value="PX"/>
    <property type="match status" value="1"/>
</dbReference>
<proteinExistence type="predicted"/>
<feature type="compositionally biased region" description="Polar residues" evidence="3">
    <location>
        <begin position="191"/>
        <end position="241"/>
    </location>
</feature>
<dbReference type="InterPro" id="IPR036871">
    <property type="entry name" value="PX_dom_sf"/>
</dbReference>
<evidence type="ECO:0000256" key="3">
    <source>
        <dbReference type="SAM" id="MobiDB-lite"/>
    </source>
</evidence>
<feature type="compositionally biased region" description="Polar residues" evidence="3">
    <location>
        <begin position="331"/>
        <end position="350"/>
    </location>
</feature>
<dbReference type="SUPFAM" id="SSF48350">
    <property type="entry name" value="GTPase activation domain, GAP"/>
    <property type="match status" value="1"/>
</dbReference>
<feature type="region of interest" description="Disordered" evidence="3">
    <location>
        <begin position="187"/>
        <end position="241"/>
    </location>
</feature>
<dbReference type="GO" id="GO:0000131">
    <property type="term" value="C:incipient cellular bud site"/>
    <property type="evidence" value="ECO:0007669"/>
    <property type="project" value="EnsemblFungi"/>
</dbReference>
<dbReference type="GO" id="GO:0043332">
    <property type="term" value="C:mating projection tip"/>
    <property type="evidence" value="ECO:0007669"/>
    <property type="project" value="EnsemblFungi"/>
</dbReference>
<dbReference type="OMA" id="KNICIVF"/>
<dbReference type="Pfam" id="PF00787">
    <property type="entry name" value="PX"/>
    <property type="match status" value="1"/>
</dbReference>
<dbReference type="Gene3D" id="1.10.555.10">
    <property type="entry name" value="Rho GTPase activation protein"/>
    <property type="match status" value="1"/>
</dbReference>
<dbReference type="GO" id="GO:0005096">
    <property type="term" value="F:GTPase activator activity"/>
    <property type="evidence" value="ECO:0007669"/>
    <property type="project" value="UniProtKB-KW"/>
</dbReference>
<dbReference type="PANTHER" id="PTHR23176:SF129">
    <property type="entry name" value="RHO GTPASE ACTIVATING PROTEIN AT 16F, ISOFORM E-RELATED"/>
    <property type="match status" value="1"/>
</dbReference>
<reference evidence="7" key="2">
    <citation type="submission" date="2012-08" db="EMBL/GenBank/DDBJ databases">
        <title>Genome sequence of Kazachstania naganishii.</title>
        <authorList>
            <person name="Gordon J.L."/>
            <person name="Armisen D."/>
            <person name="Proux-Wera E."/>
            <person name="OhEigeartaigh S.S."/>
            <person name="Byrne K.P."/>
            <person name="Wolfe K.H."/>
        </authorList>
    </citation>
    <scope>NUCLEOTIDE SEQUENCE [LARGE SCALE GENOMIC DNA]</scope>
    <source>
        <strain evidence="7">ATCC MYA-139 / BCRC 22969 / CBS 8797 / CCRC 22969 / KCTC 17520 / NBRC 10181 / NCYC 3082</strain>
    </source>
</reference>
<dbReference type="InterPro" id="IPR011993">
    <property type="entry name" value="PH-like_dom_sf"/>
</dbReference>
<dbReference type="eggNOG" id="KOG4269">
    <property type="taxonomic scope" value="Eukaryota"/>
</dbReference>
<feature type="domain" description="Rho-GAP" evidence="5">
    <location>
        <begin position="878"/>
        <end position="1058"/>
    </location>
</feature>
<sequence>MESPIGTKTLDLLKQYNNHISERDKSIEYIEKNTESASNRPTYDELFKENVKLKLQVDEYDAELKSLKQVIELLKKHNNTSIETLLEENLTPVEKKKDFILPPRSAERRMSGKDSDTQSIISSTASSYSKSNEVPRISLPGKKLISGMVDNPPSPATTIKTSTSDAKSPLKSDDVNLRALNNNPFIDPILSPSNSGSTESPGKPTASVTYTTSRIQIKSPKKTQSPVQERARSPQNPNRMTSVINNQIRSPLKKTFVESRADFNCSPTMITENIPPRDKFGGDSLNYTHPINTRNMPLQTKDDSSESGNSPLSARTNSVRNVSGEHYPPSDSLSINSINKSITQSSRPTVTTPPPNTELGSPILLNKNDSHTSAMKSTLPSTLNNKAYLESALDLHIKTKVAAEKMEDGLKKPTMKNSSLPAVPATLTAGSRSVSSQILKVQDDFNPDVVTDTQRSISTGTVQSHVASMVSEIPLFVQPDEFGTIKLEIVSSLFQENDLDRDEHLVLISVIDRKTDKEMFKFSKSIQKIRELDVYMKSHISNLSLPSLPDRSLFQAIIPAKVAMRRELLNEYFASIFSVPAFPPNVSLKIAQFLSTDTVMNPPMLGDTTKEGTVVMRRPKKALSNNIGWRIRYAILNDGILQLLERDQIAEVIKLQHCAIEIIPNIPEDRYGTKNGFLINEHKKSGLSSISKYYICLETAKERESWLSALNQLTGQSLQYLNAHSPNMSHGDQSSQPNSVEGANSLSKTDSSSIIDQNYSSNELRVEQKSTQPLGRTSSHTSVASSPRQPDVADERDIRRLKMRSLFPFKKLNISSNSTGVQGGAPSTTPSDFEPVTILTPDSSKSLTTQKSAELNSSQIELSYDQPVVFGSSLDACLKLSSHLYQGEYDIPTVVYRCLEYLYKNQGIREEGIFRLSGSSTLIKTLQETFDRDHDVDLCNYEEEEQHAYLGVNTVSGLLKLYLRNLPHLIFGDEQFLTLKKIVSEYHSNDRAIAFEYQKLIQQGQLPHANISLMYALFELLNRIIDNKKFNKMNLRNLCIVFSSDVERPNNNAAAFHR</sequence>
<evidence type="ECO:0000256" key="1">
    <source>
        <dbReference type="ARBA" id="ARBA00022468"/>
    </source>
</evidence>
<keyword evidence="7" id="KW-1185">Reference proteome</keyword>
<dbReference type="Pfam" id="PF00169">
    <property type="entry name" value="PH"/>
    <property type="match status" value="1"/>
</dbReference>
<dbReference type="GO" id="GO:0030010">
    <property type="term" value="P:establishment of cell polarity"/>
    <property type="evidence" value="ECO:0007669"/>
    <property type="project" value="EnsemblFungi"/>
</dbReference>
<dbReference type="HOGENOM" id="CLU_010436_0_0_1"/>
<dbReference type="InterPro" id="IPR001849">
    <property type="entry name" value="PH_domain"/>
</dbReference>
<dbReference type="CDD" id="cd06093">
    <property type="entry name" value="PX_domain"/>
    <property type="match status" value="1"/>
</dbReference>
<feature type="region of interest" description="Disordered" evidence="3">
    <location>
        <begin position="105"/>
        <end position="134"/>
    </location>
</feature>
<feature type="compositionally biased region" description="Polar residues" evidence="3">
    <location>
        <begin position="285"/>
        <end position="298"/>
    </location>
</feature>
<feature type="region of interest" description="Disordered" evidence="3">
    <location>
        <begin position="268"/>
        <end position="377"/>
    </location>
</feature>
<dbReference type="STRING" id="1071383.J7S2S4"/>
<dbReference type="SUPFAM" id="SSF50729">
    <property type="entry name" value="PH domain-like"/>
    <property type="match status" value="1"/>
</dbReference>
<dbReference type="GO" id="GO:0005934">
    <property type="term" value="C:cellular bud tip"/>
    <property type="evidence" value="ECO:0007669"/>
    <property type="project" value="EnsemblFungi"/>
</dbReference>
<feature type="coiled-coil region" evidence="2">
    <location>
        <begin position="43"/>
        <end position="77"/>
    </location>
</feature>
<dbReference type="GO" id="GO:0005938">
    <property type="term" value="C:cell cortex"/>
    <property type="evidence" value="ECO:0007669"/>
    <property type="project" value="EnsemblFungi"/>
</dbReference>
<name>J7S2S4_HUIN7</name>
<feature type="domain" description="PH" evidence="4">
    <location>
        <begin position="607"/>
        <end position="715"/>
    </location>
</feature>
<dbReference type="OrthoDB" id="185175at2759"/>
<feature type="compositionally biased region" description="Polar residues" evidence="3">
    <location>
        <begin position="722"/>
        <end position="788"/>
    </location>
</feature>
<feature type="compositionally biased region" description="Polar residues" evidence="3">
    <location>
        <begin position="817"/>
        <end position="831"/>
    </location>
</feature>
<feature type="compositionally biased region" description="Polar residues" evidence="3">
    <location>
        <begin position="306"/>
        <end position="321"/>
    </location>
</feature>
<dbReference type="GeneID" id="34527967"/>
<evidence type="ECO:0000259" key="4">
    <source>
        <dbReference type="PROSITE" id="PS50003"/>
    </source>
</evidence>
<dbReference type="SUPFAM" id="SSF64268">
    <property type="entry name" value="PX domain"/>
    <property type="match status" value="1"/>
</dbReference>
<dbReference type="InterPro" id="IPR000198">
    <property type="entry name" value="RhoGAP_dom"/>
</dbReference>
<dbReference type="KEGG" id="kng:KNAG_0J01310"/>
<dbReference type="GO" id="GO:0007165">
    <property type="term" value="P:signal transduction"/>
    <property type="evidence" value="ECO:0007669"/>
    <property type="project" value="InterPro"/>
</dbReference>
<gene>
    <name evidence="6" type="primary">KNAG0J01310</name>
    <name evidence="6" type="ordered locus">KNAG_0J01310</name>
</gene>
<dbReference type="GO" id="GO:0035024">
    <property type="term" value="P:negative regulation of Rho protein signal transduction"/>
    <property type="evidence" value="ECO:0007669"/>
    <property type="project" value="EnsemblFungi"/>
</dbReference>
<evidence type="ECO:0000313" key="7">
    <source>
        <dbReference type="Proteomes" id="UP000006310"/>
    </source>
</evidence>
<dbReference type="PANTHER" id="PTHR23176">
    <property type="entry name" value="RHO/RAC/CDC GTPASE-ACTIVATING PROTEIN"/>
    <property type="match status" value="1"/>
</dbReference>
<protein>
    <recommendedName>
        <fullName evidence="8">Rho-GAP domain-containing protein</fullName>
    </recommendedName>
</protein>
<feature type="region of interest" description="Disordered" evidence="3">
    <location>
        <begin position="817"/>
        <end position="836"/>
    </location>
</feature>
<dbReference type="AlphaFoldDB" id="J7S2S4"/>
<dbReference type="SMART" id="SM00324">
    <property type="entry name" value="RhoGAP"/>
    <property type="match status" value="1"/>
</dbReference>
<evidence type="ECO:0000256" key="2">
    <source>
        <dbReference type="SAM" id="Coils"/>
    </source>
</evidence>
<accession>J7S2S4</accession>
<feature type="compositionally biased region" description="Low complexity" evidence="3">
    <location>
        <begin position="117"/>
        <end position="131"/>
    </location>
</feature>
<dbReference type="Gene3D" id="3.30.1520.10">
    <property type="entry name" value="Phox-like domain"/>
    <property type="match status" value="1"/>
</dbReference>
<dbReference type="GO" id="GO:0031106">
    <property type="term" value="P:septin ring organization"/>
    <property type="evidence" value="ECO:0007669"/>
    <property type="project" value="EnsemblFungi"/>
</dbReference>
<dbReference type="PROSITE" id="PS50003">
    <property type="entry name" value="PH_DOMAIN"/>
    <property type="match status" value="1"/>
</dbReference>
<dbReference type="Gene3D" id="2.30.29.30">
    <property type="entry name" value="Pleckstrin-homology domain (PH domain)/Phosphotyrosine-binding domain (PTB)"/>
    <property type="match status" value="1"/>
</dbReference>
<dbReference type="InterPro" id="IPR008936">
    <property type="entry name" value="Rho_GTPase_activation_prot"/>
</dbReference>
<dbReference type="Pfam" id="PF00620">
    <property type="entry name" value="RhoGAP"/>
    <property type="match status" value="1"/>
</dbReference>
<dbReference type="RefSeq" id="XP_022466457.1">
    <property type="nucleotide sequence ID" value="XM_022610131.1"/>
</dbReference>
<keyword evidence="1" id="KW-0343">GTPase activation</keyword>
<dbReference type="GO" id="GO:0032266">
    <property type="term" value="F:phosphatidylinositol-3-phosphate binding"/>
    <property type="evidence" value="ECO:0007669"/>
    <property type="project" value="EnsemblFungi"/>
</dbReference>
<dbReference type="CDD" id="cd13277">
    <property type="entry name" value="PH_Bem3"/>
    <property type="match status" value="1"/>
</dbReference>
<dbReference type="Proteomes" id="UP000006310">
    <property type="component" value="Chromosome 10"/>
</dbReference>
<dbReference type="InterPro" id="IPR001683">
    <property type="entry name" value="PX_dom"/>
</dbReference>
<dbReference type="InterPro" id="IPR050729">
    <property type="entry name" value="Rho-GAP"/>
</dbReference>
<evidence type="ECO:0008006" key="8">
    <source>
        <dbReference type="Google" id="ProtNLM"/>
    </source>
</evidence>
<evidence type="ECO:0000313" key="6">
    <source>
        <dbReference type="EMBL" id="CCK72212.1"/>
    </source>
</evidence>
<keyword evidence="2" id="KW-0175">Coiled coil</keyword>